<accession>A0A670KJD1</accession>
<name>A0A670KJD1_PODMU</name>
<proteinExistence type="predicted"/>
<reference evidence="1" key="2">
    <citation type="submission" date="2025-08" db="UniProtKB">
        <authorList>
            <consortium name="Ensembl"/>
        </authorList>
    </citation>
    <scope>IDENTIFICATION</scope>
</reference>
<dbReference type="GeneTree" id="ENSGT01030000235145"/>
<dbReference type="AlphaFoldDB" id="A0A670KJD1"/>
<keyword evidence="2" id="KW-1185">Reference proteome</keyword>
<sequence length="74" mass="8514">MTMAHLLPIPCPVKLGTLKSESLEARLHEYVKQGNHVKVKKLLKKGKESSLQKKLYDLKKSLKESFQKNLKIKN</sequence>
<dbReference type="OMA" id="EPRAHIC"/>
<protein>
    <submittedName>
        <fullName evidence="1">Uncharacterized protein</fullName>
    </submittedName>
</protein>
<evidence type="ECO:0000313" key="1">
    <source>
        <dbReference type="Ensembl" id="ENSPMRP00000037191.1"/>
    </source>
</evidence>
<dbReference type="Ensembl" id="ENSPMRT00000039382.1">
    <property type="protein sequence ID" value="ENSPMRP00000037191.1"/>
    <property type="gene ID" value="ENSPMRG00000023933.1"/>
</dbReference>
<organism evidence="1 2">
    <name type="scientific">Podarcis muralis</name>
    <name type="common">Wall lizard</name>
    <name type="synonym">Lacerta muralis</name>
    <dbReference type="NCBI Taxonomy" id="64176"/>
    <lineage>
        <taxon>Eukaryota</taxon>
        <taxon>Metazoa</taxon>
        <taxon>Chordata</taxon>
        <taxon>Craniata</taxon>
        <taxon>Vertebrata</taxon>
        <taxon>Euteleostomi</taxon>
        <taxon>Lepidosauria</taxon>
        <taxon>Squamata</taxon>
        <taxon>Bifurcata</taxon>
        <taxon>Unidentata</taxon>
        <taxon>Episquamata</taxon>
        <taxon>Laterata</taxon>
        <taxon>Lacertibaenia</taxon>
        <taxon>Lacertidae</taxon>
        <taxon>Podarcis</taxon>
    </lineage>
</organism>
<evidence type="ECO:0000313" key="2">
    <source>
        <dbReference type="Proteomes" id="UP000472272"/>
    </source>
</evidence>
<reference evidence="1 2" key="1">
    <citation type="journal article" date="2019" name="Proc. Natl. Acad. Sci. U.S.A.">
        <title>Regulatory changes in pterin and carotenoid genes underlie balanced color polymorphisms in the wall lizard.</title>
        <authorList>
            <person name="Andrade P."/>
            <person name="Pinho C."/>
            <person name="Perez I de Lanuza G."/>
            <person name="Afonso S."/>
            <person name="Brejcha J."/>
            <person name="Rubin C.J."/>
            <person name="Wallerman O."/>
            <person name="Pereira P."/>
            <person name="Sabatino S.J."/>
            <person name="Bellati A."/>
            <person name="Pellitteri-Rosa D."/>
            <person name="Bosakova Z."/>
            <person name="Bunikis I."/>
            <person name="Carretero M.A."/>
            <person name="Feiner N."/>
            <person name="Marsik P."/>
            <person name="Pauperio F."/>
            <person name="Salvi D."/>
            <person name="Soler L."/>
            <person name="While G.M."/>
            <person name="Uller T."/>
            <person name="Font E."/>
            <person name="Andersson L."/>
            <person name="Carneiro M."/>
        </authorList>
    </citation>
    <scope>NUCLEOTIDE SEQUENCE</scope>
</reference>
<dbReference type="Proteomes" id="UP000472272">
    <property type="component" value="Chromosome 15"/>
</dbReference>
<reference evidence="1" key="3">
    <citation type="submission" date="2025-09" db="UniProtKB">
        <authorList>
            <consortium name="Ensembl"/>
        </authorList>
    </citation>
    <scope>IDENTIFICATION</scope>
</reference>